<dbReference type="RefSeq" id="WP_283832025.1">
    <property type="nucleotide sequence ID" value="NZ_JASJEU010000013.1"/>
</dbReference>
<feature type="transmembrane region" description="Helical" evidence="6">
    <location>
        <begin position="321"/>
        <end position="343"/>
    </location>
</feature>
<keyword evidence="9" id="KW-1185">Reference proteome</keyword>
<name>A0ABT7DMB1_9ACTN</name>
<dbReference type="PROSITE" id="PS50850">
    <property type="entry name" value="MFS"/>
    <property type="match status" value="1"/>
</dbReference>
<feature type="transmembrane region" description="Helical" evidence="6">
    <location>
        <begin position="12"/>
        <end position="31"/>
    </location>
</feature>
<dbReference type="PANTHER" id="PTHR43124:SF3">
    <property type="entry name" value="CHLORAMPHENICOL EFFLUX PUMP RV0191"/>
    <property type="match status" value="1"/>
</dbReference>
<dbReference type="SUPFAM" id="SSF103473">
    <property type="entry name" value="MFS general substrate transporter"/>
    <property type="match status" value="1"/>
</dbReference>
<feature type="transmembrane region" description="Helical" evidence="6">
    <location>
        <begin position="108"/>
        <end position="126"/>
    </location>
</feature>
<dbReference type="Gene3D" id="1.20.1250.20">
    <property type="entry name" value="MFS general substrate transporter like domains"/>
    <property type="match status" value="2"/>
</dbReference>
<feature type="transmembrane region" description="Helical" evidence="6">
    <location>
        <begin position="168"/>
        <end position="187"/>
    </location>
</feature>
<protein>
    <submittedName>
        <fullName evidence="8">MFS transporter</fullName>
    </submittedName>
</protein>
<evidence type="ECO:0000259" key="7">
    <source>
        <dbReference type="PROSITE" id="PS50850"/>
    </source>
</evidence>
<feature type="domain" description="Major facilitator superfamily (MFS) profile" evidence="7">
    <location>
        <begin position="12"/>
        <end position="407"/>
    </location>
</feature>
<organism evidence="8 9">
    <name type="scientific">Gordonibacter faecis</name>
    <dbReference type="NCBI Taxonomy" id="3047475"/>
    <lineage>
        <taxon>Bacteria</taxon>
        <taxon>Bacillati</taxon>
        <taxon>Actinomycetota</taxon>
        <taxon>Coriobacteriia</taxon>
        <taxon>Eggerthellales</taxon>
        <taxon>Eggerthellaceae</taxon>
        <taxon>Gordonibacter</taxon>
    </lineage>
</organism>
<keyword evidence="3 6" id="KW-0812">Transmembrane</keyword>
<proteinExistence type="predicted"/>
<feature type="transmembrane region" description="Helical" evidence="6">
    <location>
        <begin position="298"/>
        <end position="315"/>
    </location>
</feature>
<feature type="transmembrane region" description="Helical" evidence="6">
    <location>
        <begin position="355"/>
        <end position="378"/>
    </location>
</feature>
<gene>
    <name evidence="8" type="ORF">QNJ86_07710</name>
</gene>
<feature type="transmembrane region" description="Helical" evidence="6">
    <location>
        <begin position="224"/>
        <end position="243"/>
    </location>
</feature>
<feature type="transmembrane region" description="Helical" evidence="6">
    <location>
        <begin position="81"/>
        <end position="102"/>
    </location>
</feature>
<feature type="transmembrane region" description="Helical" evidence="6">
    <location>
        <begin position="138"/>
        <end position="156"/>
    </location>
</feature>
<evidence type="ECO:0000256" key="4">
    <source>
        <dbReference type="ARBA" id="ARBA00022989"/>
    </source>
</evidence>
<comment type="caution">
    <text evidence="8">The sequence shown here is derived from an EMBL/GenBank/DDBJ whole genome shotgun (WGS) entry which is preliminary data.</text>
</comment>
<evidence type="ECO:0000313" key="9">
    <source>
        <dbReference type="Proteomes" id="UP001232750"/>
    </source>
</evidence>
<dbReference type="PANTHER" id="PTHR43124">
    <property type="entry name" value="PURINE EFFLUX PUMP PBUE"/>
    <property type="match status" value="1"/>
</dbReference>
<feature type="transmembrane region" description="Helical" evidence="6">
    <location>
        <begin position="51"/>
        <end position="74"/>
    </location>
</feature>
<feature type="transmembrane region" description="Helical" evidence="6">
    <location>
        <begin position="384"/>
        <end position="403"/>
    </location>
</feature>
<evidence type="ECO:0000313" key="8">
    <source>
        <dbReference type="EMBL" id="MDJ1650684.1"/>
    </source>
</evidence>
<keyword evidence="5 6" id="KW-0472">Membrane</keyword>
<reference evidence="8 9" key="1">
    <citation type="submission" date="2023-05" db="EMBL/GenBank/DDBJ databases">
        <title>Gordonibacter KGMB12511T sp. nov., isolated from faeces of healthy Korean.</title>
        <authorList>
            <person name="Kim H.S."/>
            <person name="Kim J.-S."/>
            <person name="Suh M.K."/>
            <person name="Eom M.K."/>
            <person name="Do H.E."/>
            <person name="Lee J.-S."/>
        </authorList>
    </citation>
    <scope>NUCLEOTIDE SEQUENCE [LARGE SCALE GENOMIC DNA]</scope>
    <source>
        <strain evidence="8 9">KGMB12511</strain>
    </source>
</reference>
<dbReference type="Proteomes" id="UP001232750">
    <property type="component" value="Unassembled WGS sequence"/>
</dbReference>
<dbReference type="EMBL" id="JASJEU010000013">
    <property type="protein sequence ID" value="MDJ1650684.1"/>
    <property type="molecule type" value="Genomic_DNA"/>
</dbReference>
<evidence type="ECO:0000256" key="3">
    <source>
        <dbReference type="ARBA" id="ARBA00022692"/>
    </source>
</evidence>
<keyword evidence="2" id="KW-1003">Cell membrane</keyword>
<dbReference type="InterPro" id="IPR036259">
    <property type="entry name" value="MFS_trans_sf"/>
</dbReference>
<evidence type="ECO:0000256" key="6">
    <source>
        <dbReference type="SAM" id="Phobius"/>
    </source>
</evidence>
<dbReference type="InterPro" id="IPR011701">
    <property type="entry name" value="MFS"/>
</dbReference>
<dbReference type="InterPro" id="IPR020846">
    <property type="entry name" value="MFS_dom"/>
</dbReference>
<evidence type="ECO:0000256" key="5">
    <source>
        <dbReference type="ARBA" id="ARBA00023136"/>
    </source>
</evidence>
<dbReference type="InterPro" id="IPR050189">
    <property type="entry name" value="MFS_Efflux_Transporters"/>
</dbReference>
<sequence>MTNRKKISPGLVLFMMLMSMTAGAMCLNKVAPIVPVLTESMGLAGAGQAGLLISVFVFSGIFLAIPSGVIIAKLGYYKTGIIALAAILAGSVTGAFDLGYAVMLGSRIVEGVGLILLMTLGPAAVASSFDDRRRGSAMGLLMCFMAFGQIAMFNLAPRIAESGAWENVWWFTAIYAAVFLVAWIVALRNLDVSLTAAAQAKEAPVTEAPEGASAAPAKLFSKDVFLNPGMWLIGITLMVYLIAEQGVISFLPTYLAEVRGMDAATASSIVSIAPLVGIPVGIVVGMISDKMGSRKKPLGVLMLASAVTYALMPTWPTGVFIVLVVLFGIAVMGIVGLCFSAVAELVPPAQGDMAVALLNTFQWVGIFLSSSLVGLLIEAVGWDMAFYLMVPLTVVGAVCTFVTPKLR</sequence>
<evidence type="ECO:0000256" key="1">
    <source>
        <dbReference type="ARBA" id="ARBA00004651"/>
    </source>
</evidence>
<accession>A0ABT7DMB1</accession>
<feature type="transmembrane region" description="Helical" evidence="6">
    <location>
        <begin position="263"/>
        <end position="286"/>
    </location>
</feature>
<dbReference type="Pfam" id="PF07690">
    <property type="entry name" value="MFS_1"/>
    <property type="match status" value="1"/>
</dbReference>
<comment type="subcellular location">
    <subcellularLocation>
        <location evidence="1">Cell membrane</location>
        <topology evidence="1">Multi-pass membrane protein</topology>
    </subcellularLocation>
</comment>
<evidence type="ECO:0000256" key="2">
    <source>
        <dbReference type="ARBA" id="ARBA00022475"/>
    </source>
</evidence>
<keyword evidence="4 6" id="KW-1133">Transmembrane helix</keyword>